<dbReference type="Proteomes" id="UP000183529">
    <property type="component" value="Unassembled WGS sequence"/>
</dbReference>
<organism evidence="2 3">
    <name type="scientific">Paraburkholderia tropica</name>
    <dbReference type="NCBI Taxonomy" id="92647"/>
    <lineage>
        <taxon>Bacteria</taxon>
        <taxon>Pseudomonadati</taxon>
        <taxon>Pseudomonadota</taxon>
        <taxon>Betaproteobacteria</taxon>
        <taxon>Burkholderiales</taxon>
        <taxon>Burkholderiaceae</taxon>
        <taxon>Paraburkholderia</taxon>
    </lineage>
</organism>
<evidence type="ECO:0000256" key="1">
    <source>
        <dbReference type="SAM" id="SignalP"/>
    </source>
</evidence>
<dbReference type="AlphaFoldDB" id="A0AAQ1JW01"/>
<accession>A0AAQ1JW01</accession>
<protein>
    <submittedName>
        <fullName evidence="2">Uncharacterized protein</fullName>
    </submittedName>
</protein>
<gene>
    <name evidence="2" type="ORF">SAMN05216550_113190</name>
</gene>
<reference evidence="2 3" key="1">
    <citation type="submission" date="2016-10" db="EMBL/GenBank/DDBJ databases">
        <authorList>
            <person name="Varghese N."/>
            <person name="Submissions S."/>
        </authorList>
    </citation>
    <scope>NUCLEOTIDE SEQUENCE [LARGE SCALE GENOMIC DNA]</scope>
    <source>
        <strain evidence="2 3">LMG 22274</strain>
    </source>
</reference>
<sequence>MRKTILANLIGLIFPAVGAGNTPNIPDNGSMPDQIGLVNAILGMNPFQETGYNAATNTAAFTLTAQQIAGAAQNFLNLTGTLTAAANAQLPTVASLIAALPQVVQSAPTGISFQLRVINSSSGAFAWTLTTNTGWTLGGTQSIAQNTWRDFIITITSATTATIQSVGTGTQS</sequence>
<feature type="chain" id="PRO_5042980652" evidence="1">
    <location>
        <begin position="20"/>
        <end position="172"/>
    </location>
</feature>
<proteinExistence type="predicted"/>
<feature type="signal peptide" evidence="1">
    <location>
        <begin position="1"/>
        <end position="19"/>
    </location>
</feature>
<evidence type="ECO:0000313" key="2">
    <source>
        <dbReference type="EMBL" id="SEK02592.1"/>
    </source>
</evidence>
<keyword evidence="1" id="KW-0732">Signal</keyword>
<comment type="caution">
    <text evidence="2">The sequence shown here is derived from an EMBL/GenBank/DDBJ whole genome shotgun (WGS) entry which is preliminary data.</text>
</comment>
<dbReference type="RefSeq" id="WP_124263207.1">
    <property type="nucleotide sequence ID" value="NZ_CADFGN010000001.1"/>
</dbReference>
<evidence type="ECO:0000313" key="3">
    <source>
        <dbReference type="Proteomes" id="UP000183529"/>
    </source>
</evidence>
<dbReference type="EMBL" id="FNZM01000013">
    <property type="protein sequence ID" value="SEK02592.1"/>
    <property type="molecule type" value="Genomic_DNA"/>
</dbReference>
<name>A0AAQ1JW01_9BURK</name>